<feature type="compositionally biased region" description="Basic and acidic residues" evidence="1">
    <location>
        <begin position="41"/>
        <end position="54"/>
    </location>
</feature>
<reference evidence="2 3" key="1">
    <citation type="submission" date="2020-08" db="EMBL/GenBank/DDBJ databases">
        <title>Genome sequence of Diaphorobacter ruginosibacter DSM 27467T.</title>
        <authorList>
            <person name="Hyun D.-W."/>
            <person name="Bae J.-W."/>
        </authorList>
    </citation>
    <scope>NUCLEOTIDE SEQUENCE [LARGE SCALE GENOMIC DNA]</scope>
    <source>
        <strain evidence="2 3">DSM 27467</strain>
    </source>
</reference>
<evidence type="ECO:0000313" key="3">
    <source>
        <dbReference type="Proteomes" id="UP000515811"/>
    </source>
</evidence>
<keyword evidence="3" id="KW-1185">Reference proteome</keyword>
<gene>
    <name evidence="2" type="ORF">H9K76_14190</name>
</gene>
<sequence>MICRHRPEVYMFLHPIPVSSPSFWEVTKNMLFPNAGNHPPQEQEKKIPPNKKEEEEQQQITAGRDATLAHNVT</sequence>
<feature type="region of interest" description="Disordered" evidence="1">
    <location>
        <begin position="32"/>
        <end position="73"/>
    </location>
</feature>
<dbReference type="Proteomes" id="UP000515811">
    <property type="component" value="Chromosome"/>
</dbReference>
<dbReference type="EMBL" id="CP060714">
    <property type="protein sequence ID" value="QNN59635.1"/>
    <property type="molecule type" value="Genomic_DNA"/>
</dbReference>
<protein>
    <submittedName>
        <fullName evidence="2">Uncharacterized protein</fullName>
    </submittedName>
</protein>
<dbReference type="AlphaFoldDB" id="A0A7G9RVL0"/>
<evidence type="ECO:0000256" key="1">
    <source>
        <dbReference type="SAM" id="MobiDB-lite"/>
    </source>
</evidence>
<evidence type="ECO:0000313" key="2">
    <source>
        <dbReference type="EMBL" id="QNN59635.1"/>
    </source>
</evidence>
<organism evidence="2 3">
    <name type="scientific">Diaphorobacter ruginosibacter</name>
    <dbReference type="NCBI Taxonomy" id="1715720"/>
    <lineage>
        <taxon>Bacteria</taxon>
        <taxon>Pseudomonadati</taxon>
        <taxon>Pseudomonadota</taxon>
        <taxon>Betaproteobacteria</taxon>
        <taxon>Burkholderiales</taxon>
        <taxon>Comamonadaceae</taxon>
        <taxon>Diaphorobacter</taxon>
    </lineage>
</organism>
<name>A0A7G9RVL0_9BURK</name>
<proteinExistence type="predicted"/>
<dbReference type="KEGG" id="drg:H9K76_14190"/>
<accession>A0A7G9RVL0</accession>